<reference evidence="2" key="1">
    <citation type="submission" date="2021-01" db="EMBL/GenBank/DDBJ databases">
        <authorList>
            <consortium name="Aspergillus chevalieri M1 genome sequencing consortium"/>
            <person name="Kazuki M."/>
            <person name="Futagami T."/>
        </authorList>
    </citation>
    <scope>NUCLEOTIDE SEQUENCE</scope>
    <source>
        <strain evidence="2">M1</strain>
    </source>
</reference>
<dbReference type="GeneID" id="66981527"/>
<keyword evidence="3" id="KW-1185">Reference proteome</keyword>
<evidence type="ECO:0000313" key="2">
    <source>
        <dbReference type="EMBL" id="BCR87168.1"/>
    </source>
</evidence>
<name>A0A7R7ZM67_ASPCH</name>
<evidence type="ECO:0000313" key="3">
    <source>
        <dbReference type="Proteomes" id="UP000637239"/>
    </source>
</evidence>
<dbReference type="Proteomes" id="UP000637239">
    <property type="component" value="Chromosome 3"/>
</dbReference>
<dbReference type="EMBL" id="AP024418">
    <property type="protein sequence ID" value="BCR87168.1"/>
    <property type="molecule type" value="Genomic_DNA"/>
</dbReference>
<gene>
    <name evidence="2" type="ORF">ACHE_31155A</name>
</gene>
<organism evidence="2 3">
    <name type="scientific">Aspergillus chevalieri</name>
    <name type="common">Eurotium chevalieri</name>
    <dbReference type="NCBI Taxonomy" id="182096"/>
    <lineage>
        <taxon>Eukaryota</taxon>
        <taxon>Fungi</taxon>
        <taxon>Dikarya</taxon>
        <taxon>Ascomycota</taxon>
        <taxon>Pezizomycotina</taxon>
        <taxon>Eurotiomycetes</taxon>
        <taxon>Eurotiomycetidae</taxon>
        <taxon>Eurotiales</taxon>
        <taxon>Aspergillaceae</taxon>
        <taxon>Aspergillus</taxon>
        <taxon>Aspergillus subgen. Aspergillus</taxon>
    </lineage>
</organism>
<dbReference type="RefSeq" id="XP_043135690.1">
    <property type="nucleotide sequence ID" value="XM_043277852.1"/>
</dbReference>
<feature type="signal peptide" evidence="1">
    <location>
        <begin position="1"/>
        <end position="17"/>
    </location>
</feature>
<sequence>MKAFFAILSALVPFTNAMTLSGNNVDILRSAESILHAAQDLPSSGNDHTMHTNDDGLTFLTHIALYSEVHGNLTFADTEVRASHDVEPTIWRLYMDCRDYSKGFEFQALDPFNRQIWWNVNYDRVIVGGGSYDMAARFQLRIGRKNDKQSDGAGTEDKHLSDGNDERQWMYIMNNNNGCIFFNKDGLARTGTLSACHPIKFKQIDEKELPIWEDPLKACSS</sequence>
<feature type="chain" id="PRO_5031392993" evidence="1">
    <location>
        <begin position="18"/>
        <end position="221"/>
    </location>
</feature>
<dbReference type="AlphaFoldDB" id="A0A7R7ZM67"/>
<proteinExistence type="predicted"/>
<keyword evidence="1" id="KW-0732">Signal</keyword>
<dbReference type="KEGG" id="ache:ACHE_31155A"/>
<protein>
    <submittedName>
        <fullName evidence="2">Uncharacterized protein</fullName>
    </submittedName>
</protein>
<accession>A0A7R7ZM67</accession>
<evidence type="ECO:0000256" key="1">
    <source>
        <dbReference type="SAM" id="SignalP"/>
    </source>
</evidence>
<reference evidence="2" key="2">
    <citation type="submission" date="2021-02" db="EMBL/GenBank/DDBJ databases">
        <title>Aspergillus chevalieri M1 genome sequence.</title>
        <authorList>
            <person name="Kadooka C."/>
            <person name="Mori K."/>
            <person name="Futagami T."/>
        </authorList>
    </citation>
    <scope>NUCLEOTIDE SEQUENCE</scope>
    <source>
        <strain evidence="2">M1</strain>
    </source>
</reference>